<keyword evidence="5 9" id="KW-0012">Acyltransferase</keyword>
<evidence type="ECO:0000256" key="9">
    <source>
        <dbReference type="RuleBase" id="RU003557"/>
    </source>
</evidence>
<dbReference type="PANTHER" id="PTHR18919:SF107">
    <property type="entry name" value="ACETYL-COA ACETYLTRANSFERASE, CYTOSOLIC"/>
    <property type="match status" value="1"/>
</dbReference>
<proteinExistence type="inferred from homology"/>
<evidence type="ECO:0000256" key="6">
    <source>
        <dbReference type="ARBA" id="ARBA00037924"/>
    </source>
</evidence>
<organism evidence="12 13">
    <name type="scientific">Aureimonas ureilytica</name>
    <dbReference type="NCBI Taxonomy" id="401562"/>
    <lineage>
        <taxon>Bacteria</taxon>
        <taxon>Pseudomonadati</taxon>
        <taxon>Pseudomonadota</taxon>
        <taxon>Alphaproteobacteria</taxon>
        <taxon>Hyphomicrobiales</taxon>
        <taxon>Aurantimonadaceae</taxon>
        <taxon>Aureimonas</taxon>
    </lineage>
</organism>
<dbReference type="AlphaFoldDB" id="A0A175RMP1"/>
<dbReference type="Pfam" id="PF00108">
    <property type="entry name" value="Thiolase_N"/>
    <property type="match status" value="1"/>
</dbReference>
<comment type="pathway">
    <text evidence="6">Metabolic intermediate biosynthesis; (R)-mevalonate biosynthesis; (R)-mevalonate from acetyl-CoA: step 1/3.</text>
</comment>
<dbReference type="InterPro" id="IPR020610">
    <property type="entry name" value="Thiolase_AS"/>
</dbReference>
<sequence>MSASQRIVIVGAARTPVGSFNGAFASVPAHYLGAVAVTEALRRAGVEAGDVDEVILGQVLQAAEGQNPARQAAMKAGVPKEASAWGLNQLCGSGLRAVALGAQQIMTGDARIVVAGGQESMSMAPHAAHLRAGQKMGDLKFIDTMLKDGLIDAFQGYHMGNTAENVARQWQITREEQDEFAVRSQNKAEAAQKAGRFKDEIVPFTVASRKGDVVVEEDEYIKAGTTLDKVQKLKPAFDKEGTVTAGNASGINDGAAALVLMTEEEAARRGLSPLARIASFATVGVDPAVMGSGPIPASRRALERAGWRIEDLDLVEANEAFAAQACAVNKDLGWNPDIVNVNGGAIAIGHPIGASGARCLNTLLFEMGRREAKRGLVTLCVGGGMGVAMCLERF</sequence>
<dbReference type="GO" id="GO:0044281">
    <property type="term" value="P:small molecule metabolic process"/>
    <property type="evidence" value="ECO:0007669"/>
    <property type="project" value="UniProtKB-ARBA"/>
</dbReference>
<evidence type="ECO:0000256" key="8">
    <source>
        <dbReference type="PIRSR" id="PIRSR000429-1"/>
    </source>
</evidence>
<dbReference type="Proteomes" id="UP000078529">
    <property type="component" value="Unassembled WGS sequence"/>
</dbReference>
<evidence type="ECO:0000259" key="10">
    <source>
        <dbReference type="Pfam" id="PF00108"/>
    </source>
</evidence>
<dbReference type="PANTHER" id="PTHR18919">
    <property type="entry name" value="ACETYL-COA C-ACYLTRANSFERASE"/>
    <property type="match status" value="1"/>
</dbReference>
<feature type="active site" description="Proton acceptor" evidence="8">
    <location>
        <position position="380"/>
    </location>
</feature>
<dbReference type="PROSITE" id="PS00099">
    <property type="entry name" value="THIOLASE_3"/>
    <property type="match status" value="1"/>
</dbReference>
<gene>
    <name evidence="12" type="ORF">NS365_15825</name>
</gene>
<dbReference type="InterPro" id="IPR002155">
    <property type="entry name" value="Thiolase"/>
</dbReference>
<dbReference type="Pfam" id="PF02803">
    <property type="entry name" value="Thiolase_C"/>
    <property type="match status" value="1"/>
</dbReference>
<dbReference type="InterPro" id="IPR020613">
    <property type="entry name" value="Thiolase_CS"/>
</dbReference>
<keyword evidence="13" id="KW-1185">Reference proteome</keyword>
<reference evidence="12 13" key="1">
    <citation type="journal article" date="2016" name="Front. Microbiol.">
        <title>Genomic Resource of Rice Seed Associated Bacteria.</title>
        <authorList>
            <person name="Midha S."/>
            <person name="Bansal K."/>
            <person name="Sharma S."/>
            <person name="Kumar N."/>
            <person name="Patil P.P."/>
            <person name="Chaudhry V."/>
            <person name="Patil P.B."/>
        </authorList>
    </citation>
    <scope>NUCLEOTIDE SEQUENCE [LARGE SCALE GENOMIC DNA]</scope>
    <source>
        <strain evidence="12 13">NS365</strain>
    </source>
</reference>
<evidence type="ECO:0000256" key="2">
    <source>
        <dbReference type="ARBA" id="ARBA00010982"/>
    </source>
</evidence>
<comment type="caution">
    <text evidence="12">The sequence shown here is derived from an EMBL/GenBank/DDBJ whole genome shotgun (WGS) entry which is preliminary data.</text>
</comment>
<dbReference type="InterPro" id="IPR020617">
    <property type="entry name" value="Thiolase_C"/>
</dbReference>
<dbReference type="InterPro" id="IPR016039">
    <property type="entry name" value="Thiolase-like"/>
</dbReference>
<dbReference type="NCBIfam" id="TIGR01930">
    <property type="entry name" value="AcCoA-C-Actrans"/>
    <property type="match status" value="1"/>
</dbReference>
<dbReference type="EMBL" id="LDQA01000039">
    <property type="protein sequence ID" value="KTR04234.1"/>
    <property type="molecule type" value="Genomic_DNA"/>
</dbReference>
<accession>A0A175RMP1</accession>
<evidence type="ECO:0000256" key="1">
    <source>
        <dbReference type="ARBA" id="ARBA00004683"/>
    </source>
</evidence>
<evidence type="ECO:0000256" key="4">
    <source>
        <dbReference type="ARBA" id="ARBA00022752"/>
    </source>
</evidence>
<evidence type="ECO:0000256" key="5">
    <source>
        <dbReference type="ARBA" id="ARBA00023315"/>
    </source>
</evidence>
<keyword evidence="4" id="KW-0583">PHB biosynthesis</keyword>
<dbReference type="GO" id="GO:0042619">
    <property type="term" value="P:poly-hydroxybutyrate biosynthetic process"/>
    <property type="evidence" value="ECO:0007669"/>
    <property type="project" value="UniProtKB-KW"/>
</dbReference>
<feature type="domain" description="Thiolase N-terminal" evidence="10">
    <location>
        <begin position="7"/>
        <end position="264"/>
    </location>
</feature>
<feature type="domain" description="Thiolase C-terminal" evidence="11">
    <location>
        <begin position="272"/>
        <end position="393"/>
    </location>
</feature>
<dbReference type="PATRIC" id="fig|401562.4.peg.2983"/>
<dbReference type="CDD" id="cd00751">
    <property type="entry name" value="thiolase"/>
    <property type="match status" value="1"/>
</dbReference>
<dbReference type="SUPFAM" id="SSF53901">
    <property type="entry name" value="Thiolase-like"/>
    <property type="match status" value="2"/>
</dbReference>
<keyword evidence="3 9" id="KW-0808">Transferase</keyword>
<evidence type="ECO:0000256" key="7">
    <source>
        <dbReference type="ARBA" id="ARBA00080155"/>
    </source>
</evidence>
<comment type="pathway">
    <text evidence="1">Biopolymer metabolism; poly-(R)-3-hydroxybutanoate biosynthesis.</text>
</comment>
<dbReference type="PIRSF" id="PIRSF000429">
    <property type="entry name" value="Ac-CoA_Ac_transf"/>
    <property type="match status" value="1"/>
</dbReference>
<dbReference type="InterPro" id="IPR020615">
    <property type="entry name" value="Thiolase_acyl_enz_int_AS"/>
</dbReference>
<name>A0A175RMP1_9HYPH</name>
<dbReference type="GO" id="GO:0003988">
    <property type="term" value="F:acetyl-CoA C-acyltransferase activity"/>
    <property type="evidence" value="ECO:0007669"/>
    <property type="project" value="UniProtKB-ARBA"/>
</dbReference>
<dbReference type="PROSITE" id="PS00098">
    <property type="entry name" value="THIOLASE_1"/>
    <property type="match status" value="1"/>
</dbReference>
<evidence type="ECO:0000259" key="11">
    <source>
        <dbReference type="Pfam" id="PF02803"/>
    </source>
</evidence>
<comment type="similarity">
    <text evidence="2 9">Belongs to the thiolase-like superfamily. Thiolase family.</text>
</comment>
<evidence type="ECO:0000313" key="12">
    <source>
        <dbReference type="EMBL" id="KTR04234.1"/>
    </source>
</evidence>
<dbReference type="Gene3D" id="3.40.47.10">
    <property type="match status" value="2"/>
</dbReference>
<evidence type="ECO:0000256" key="3">
    <source>
        <dbReference type="ARBA" id="ARBA00022679"/>
    </source>
</evidence>
<feature type="active site" description="Acyl-thioester intermediate" evidence="8">
    <location>
        <position position="91"/>
    </location>
</feature>
<dbReference type="PROSITE" id="PS00737">
    <property type="entry name" value="THIOLASE_2"/>
    <property type="match status" value="1"/>
</dbReference>
<dbReference type="FunFam" id="3.40.47.10:FF:000010">
    <property type="entry name" value="Acetyl-CoA acetyltransferase (Thiolase)"/>
    <property type="match status" value="1"/>
</dbReference>
<dbReference type="RefSeq" id="WP_058601262.1">
    <property type="nucleotide sequence ID" value="NZ_LDQA01000039.1"/>
</dbReference>
<dbReference type="InterPro" id="IPR020616">
    <property type="entry name" value="Thiolase_N"/>
</dbReference>
<feature type="active site" description="Proton acceptor" evidence="8">
    <location>
        <position position="350"/>
    </location>
</feature>
<evidence type="ECO:0000313" key="13">
    <source>
        <dbReference type="Proteomes" id="UP000078529"/>
    </source>
</evidence>
<protein>
    <recommendedName>
        <fullName evidence="7">Beta-ketothiolase</fullName>
    </recommendedName>
</protein>